<evidence type="ECO:0000313" key="3">
    <source>
        <dbReference type="Proteomes" id="UP000464597"/>
    </source>
</evidence>
<keyword evidence="1" id="KW-1133">Transmembrane helix</keyword>
<evidence type="ECO:0008006" key="4">
    <source>
        <dbReference type="Google" id="ProtNLM"/>
    </source>
</evidence>
<keyword evidence="3" id="KW-1185">Reference proteome</keyword>
<gene>
    <name evidence="2" type="ORF">GSU69_03985</name>
</gene>
<evidence type="ECO:0000256" key="1">
    <source>
        <dbReference type="SAM" id="Phobius"/>
    </source>
</evidence>
<feature type="transmembrane region" description="Helical" evidence="1">
    <location>
        <begin position="238"/>
        <end position="257"/>
    </location>
</feature>
<protein>
    <recommendedName>
        <fullName evidence="4">ABC transporter permease</fullName>
    </recommendedName>
</protein>
<feature type="transmembrane region" description="Helical" evidence="1">
    <location>
        <begin position="50"/>
        <end position="72"/>
    </location>
</feature>
<dbReference type="Proteomes" id="UP000464597">
    <property type="component" value="Chromosome"/>
</dbReference>
<keyword evidence="1" id="KW-0472">Membrane</keyword>
<organism evidence="2 3">
    <name type="scientific">Rathayibacter festucae</name>
    <dbReference type="NCBI Taxonomy" id="110937"/>
    <lineage>
        <taxon>Bacteria</taxon>
        <taxon>Bacillati</taxon>
        <taxon>Actinomycetota</taxon>
        <taxon>Actinomycetes</taxon>
        <taxon>Micrococcales</taxon>
        <taxon>Microbacteriaceae</taxon>
        <taxon>Rathayibacter</taxon>
    </lineage>
</organism>
<sequence length="271" mass="28721">MPSRFALVLTDLRSSLRWPQALLGAILVVGPTALGLAEVGGGVYRDELDVYSQFMISPMIILFPVFITTACCSGTAAEIRNRFVVLVRARTDLRSYLATRMMSVALGGFVLGFVAALLPGLIAFGIWPELGAPFIDPVVYGLAPDEVGRNALERVNYSQLLAFGWPVYLIGYSSVLGAWGAITAVAGVLALVALKNLGLAMVLPAVVFFVETMAVALVDHPLLGFMYGAFPFGLDQAPIGIMVLPLAVAGAATVLAARRILGRAQRLPALT</sequence>
<evidence type="ECO:0000313" key="2">
    <source>
        <dbReference type="EMBL" id="QHC61933.1"/>
    </source>
</evidence>
<feature type="transmembrane region" description="Helical" evidence="1">
    <location>
        <begin position="167"/>
        <end position="192"/>
    </location>
</feature>
<dbReference type="EMBL" id="CP047180">
    <property type="protein sequence ID" value="QHC61933.1"/>
    <property type="molecule type" value="Genomic_DNA"/>
</dbReference>
<feature type="transmembrane region" description="Helical" evidence="1">
    <location>
        <begin position="21"/>
        <end position="44"/>
    </location>
</feature>
<accession>A0ABX6GWU5</accession>
<name>A0ABX6GWU5_9MICO</name>
<proteinExistence type="predicted"/>
<feature type="transmembrane region" description="Helical" evidence="1">
    <location>
        <begin position="199"/>
        <end position="218"/>
    </location>
</feature>
<reference evidence="3" key="1">
    <citation type="submission" date="2019-12" db="EMBL/GenBank/DDBJ databases">
        <title>Complete and draft genome sequences of new strains and members of some known species of the genus Rathayibacter isolated from plants.</title>
        <authorList>
            <person name="Tarlachkov S.V."/>
            <person name="Starodumova I.P."/>
            <person name="Dorofeeva L.V."/>
            <person name="Prisyazhnaya N.V."/>
            <person name="Leyn S."/>
            <person name="Zlamal J."/>
            <person name="Elan M."/>
            <person name="Osterman A.L."/>
            <person name="Nadler S."/>
            <person name="Subbotin S.A."/>
            <person name="Evtushenko L.I."/>
        </authorList>
    </citation>
    <scope>NUCLEOTIDE SEQUENCE [LARGE SCALE GENOMIC DNA]</scope>
    <source>
        <strain evidence="3">VKM Ac-2802</strain>
    </source>
</reference>
<dbReference type="RefSeq" id="WP_133672131.1">
    <property type="nucleotide sequence ID" value="NZ_CP047180.1"/>
</dbReference>
<keyword evidence="1" id="KW-0812">Transmembrane</keyword>
<feature type="transmembrane region" description="Helical" evidence="1">
    <location>
        <begin position="104"/>
        <end position="127"/>
    </location>
</feature>